<evidence type="ECO:0000256" key="1">
    <source>
        <dbReference type="ARBA" id="ARBA00004173"/>
    </source>
</evidence>
<feature type="region of interest" description="Disordered" evidence="7">
    <location>
        <begin position="73"/>
        <end position="94"/>
    </location>
</feature>
<comment type="caution">
    <text evidence="8">The sequence shown here is derived from an EMBL/GenBank/DDBJ whole genome shotgun (WGS) entry which is preliminary data.</text>
</comment>
<dbReference type="SUPFAM" id="SSF53474">
    <property type="entry name" value="alpha/beta-Hydrolases"/>
    <property type="match status" value="1"/>
</dbReference>
<keyword evidence="5" id="KW-0496">Mitochondrion</keyword>
<name>A0AAD9KZS4_RIDPI</name>
<evidence type="ECO:0000313" key="8">
    <source>
        <dbReference type="EMBL" id="KAK2180597.1"/>
    </source>
</evidence>
<comment type="subcellular location">
    <subcellularLocation>
        <location evidence="2">Endoplasmic reticulum</location>
    </subcellularLocation>
    <subcellularLocation>
        <location evidence="3">Membrane</location>
    </subcellularLocation>
    <subcellularLocation>
        <location evidence="1">Mitochondrion</location>
    </subcellularLocation>
</comment>
<feature type="region of interest" description="Disordered" evidence="7">
    <location>
        <begin position="244"/>
        <end position="270"/>
    </location>
</feature>
<feature type="compositionally biased region" description="Polar residues" evidence="7">
    <location>
        <begin position="77"/>
        <end position="87"/>
    </location>
</feature>
<keyword evidence="9" id="KW-1185">Reference proteome</keyword>
<evidence type="ECO:0000313" key="9">
    <source>
        <dbReference type="Proteomes" id="UP001209878"/>
    </source>
</evidence>
<reference evidence="8" key="1">
    <citation type="journal article" date="2023" name="Mol. Biol. Evol.">
        <title>Third-Generation Sequencing Reveals the Adaptive Role of the Epigenome in Three Deep-Sea Polychaetes.</title>
        <authorList>
            <person name="Perez M."/>
            <person name="Aroh O."/>
            <person name="Sun Y."/>
            <person name="Lan Y."/>
            <person name="Juniper S.K."/>
            <person name="Young C.R."/>
            <person name="Angers B."/>
            <person name="Qian P.Y."/>
        </authorList>
    </citation>
    <scope>NUCLEOTIDE SEQUENCE</scope>
    <source>
        <strain evidence="8">R07B-5</strain>
    </source>
</reference>
<gene>
    <name evidence="8" type="ORF">NP493_436g00003</name>
</gene>
<feature type="compositionally biased region" description="Polar residues" evidence="7">
    <location>
        <begin position="244"/>
        <end position="254"/>
    </location>
</feature>
<evidence type="ECO:0000256" key="2">
    <source>
        <dbReference type="ARBA" id="ARBA00004240"/>
    </source>
</evidence>
<dbReference type="InterPro" id="IPR029058">
    <property type="entry name" value="AB_hydrolase_fold"/>
</dbReference>
<accession>A0AAD9KZS4</accession>
<proteinExistence type="predicted"/>
<dbReference type="Proteomes" id="UP001209878">
    <property type="component" value="Unassembled WGS sequence"/>
</dbReference>
<keyword evidence="4" id="KW-0256">Endoplasmic reticulum</keyword>
<evidence type="ECO:0000256" key="4">
    <source>
        <dbReference type="ARBA" id="ARBA00022824"/>
    </source>
</evidence>
<protein>
    <recommendedName>
        <fullName evidence="10">Protein SERAC1</fullName>
    </recommendedName>
</protein>
<feature type="compositionally biased region" description="Basic and acidic residues" evidence="7">
    <location>
        <begin position="255"/>
        <end position="267"/>
    </location>
</feature>
<evidence type="ECO:0008006" key="10">
    <source>
        <dbReference type="Google" id="ProtNLM"/>
    </source>
</evidence>
<dbReference type="EMBL" id="JAODUO010000436">
    <property type="protein sequence ID" value="KAK2180597.1"/>
    <property type="molecule type" value="Genomic_DNA"/>
</dbReference>
<sequence length="382" mass="42656">MIAQALDPVTLVGLARSLDVDLRFFLPMPKLKPPQRELHYELQLLLSALSTEDLDKCTEFLSARALRTHESPKDQESYLSFDSNGQPTELPMKSVPSPGRIEIYSMQALLGHSKLASHCRELVHAGGLAVLQRLYEARGDQQAVVGLPPRCGPRASPCPRDINEDIIQAGWVSVFTAWMKSTDLALVLLATKALAHLDQDFSEKKYVDGVYLCHPQHRNCEPLKADIVFVHGLLGGPFKTWRQINRKNTTPDSSRSSDGETEGRRDNGLAGLDAVDNRRVRVKKRNVIRETTDTPSETPHTQCWPRDWLAEDVPGTRIVSVEYETQISGWSVTCPVVKEQRTLITRSRELLHKLRQAGVGDRPVVWVGHSMGGEWGQTGTFG</sequence>
<dbReference type="AlphaFoldDB" id="A0AAD9KZS4"/>
<evidence type="ECO:0000256" key="3">
    <source>
        <dbReference type="ARBA" id="ARBA00004370"/>
    </source>
</evidence>
<evidence type="ECO:0000256" key="6">
    <source>
        <dbReference type="ARBA" id="ARBA00023136"/>
    </source>
</evidence>
<dbReference type="GO" id="GO:0005739">
    <property type="term" value="C:mitochondrion"/>
    <property type="evidence" value="ECO:0007669"/>
    <property type="project" value="UniProtKB-SubCell"/>
</dbReference>
<organism evidence="8 9">
    <name type="scientific">Ridgeia piscesae</name>
    <name type="common">Tubeworm</name>
    <dbReference type="NCBI Taxonomy" id="27915"/>
    <lineage>
        <taxon>Eukaryota</taxon>
        <taxon>Metazoa</taxon>
        <taxon>Spiralia</taxon>
        <taxon>Lophotrochozoa</taxon>
        <taxon>Annelida</taxon>
        <taxon>Polychaeta</taxon>
        <taxon>Sedentaria</taxon>
        <taxon>Canalipalpata</taxon>
        <taxon>Sabellida</taxon>
        <taxon>Siboglinidae</taxon>
        <taxon>Ridgeia</taxon>
    </lineage>
</organism>
<evidence type="ECO:0000256" key="7">
    <source>
        <dbReference type="SAM" id="MobiDB-lite"/>
    </source>
</evidence>
<dbReference type="GO" id="GO:0005783">
    <property type="term" value="C:endoplasmic reticulum"/>
    <property type="evidence" value="ECO:0007669"/>
    <property type="project" value="UniProtKB-SubCell"/>
</dbReference>
<dbReference type="PANTHER" id="PTHR48182">
    <property type="entry name" value="PROTEIN SERAC1"/>
    <property type="match status" value="1"/>
</dbReference>
<evidence type="ECO:0000256" key="5">
    <source>
        <dbReference type="ARBA" id="ARBA00023128"/>
    </source>
</evidence>
<dbReference type="PANTHER" id="PTHR48182:SF2">
    <property type="entry name" value="PROTEIN SERAC1"/>
    <property type="match status" value="1"/>
</dbReference>
<keyword evidence="6" id="KW-0472">Membrane</keyword>
<dbReference type="GO" id="GO:0016020">
    <property type="term" value="C:membrane"/>
    <property type="evidence" value="ECO:0007669"/>
    <property type="project" value="UniProtKB-SubCell"/>
</dbReference>
<dbReference type="Gene3D" id="3.40.50.1820">
    <property type="entry name" value="alpha/beta hydrolase"/>
    <property type="match status" value="1"/>
</dbReference>
<dbReference type="InterPro" id="IPR052374">
    <property type="entry name" value="SERAC1"/>
</dbReference>